<reference evidence="2" key="1">
    <citation type="submission" date="2017-02" db="EMBL/GenBank/DDBJ databases">
        <authorList>
            <person name="Tetz G."/>
            <person name="Tetz V."/>
        </authorList>
    </citation>
    <scope>NUCLEOTIDE SEQUENCE [LARGE SCALE GENOMIC DNA]</scope>
    <source>
        <strain evidence="2">VT16-26</strain>
    </source>
</reference>
<comment type="caution">
    <text evidence="1">The sequence shown here is derived from an EMBL/GenBank/DDBJ whole genome shotgun (WGS) entry which is preliminary data.</text>
</comment>
<name>A0A202BWD9_9FLAO</name>
<organism evidence="1 2">
    <name type="scientific">Chryseobacterium mucoviscidosis</name>
    <dbReference type="NCBI Taxonomy" id="1945581"/>
    <lineage>
        <taxon>Bacteria</taxon>
        <taxon>Pseudomonadati</taxon>
        <taxon>Bacteroidota</taxon>
        <taxon>Flavobacteriia</taxon>
        <taxon>Flavobacteriales</taxon>
        <taxon>Weeksellaceae</taxon>
        <taxon>Chryseobacterium group</taxon>
        <taxon>Chryseobacterium</taxon>
    </lineage>
</organism>
<evidence type="ECO:0000313" key="1">
    <source>
        <dbReference type="EMBL" id="OVE55803.1"/>
    </source>
</evidence>
<dbReference type="AlphaFoldDB" id="A0A202BWD9"/>
<accession>A0A202BWD9</accession>
<dbReference type="Proteomes" id="UP000196355">
    <property type="component" value="Unassembled WGS sequence"/>
</dbReference>
<gene>
    <name evidence="1" type="ORF">B0E34_16440</name>
</gene>
<dbReference type="EMBL" id="MVAG01000128">
    <property type="protein sequence ID" value="OVE55803.1"/>
    <property type="molecule type" value="Genomic_DNA"/>
</dbReference>
<protein>
    <submittedName>
        <fullName evidence="1">Uncharacterized protein</fullName>
    </submittedName>
</protein>
<sequence>MEEVKSFINAFLKAEAEASDASITPNLEDYNKKLSFMNSFCVEELHNKFGMIPSEELEDKEFYESWEDADSSNTRHLYKISHYKDDKYDDVYVVYISERNPNDEIFLYGKCLFVAKIDNQIKIIKSYSFGDEMLVKDKFEGGQGLEDISFKTLKKPVKIERYLEPVDDEDGMEHYLKDI</sequence>
<keyword evidence="2" id="KW-1185">Reference proteome</keyword>
<dbReference type="RefSeq" id="WP_087711213.1">
    <property type="nucleotide sequence ID" value="NZ_MVAG01000128.1"/>
</dbReference>
<proteinExistence type="predicted"/>
<evidence type="ECO:0000313" key="2">
    <source>
        <dbReference type="Proteomes" id="UP000196355"/>
    </source>
</evidence>